<comment type="subcellular location">
    <subcellularLocation>
        <location evidence="1">Membrane</location>
        <topology evidence="1">Multi-pass membrane protein</topology>
    </subcellularLocation>
</comment>
<feature type="domain" description="Integral membrane bound transporter" evidence="6">
    <location>
        <begin position="37"/>
        <end position="157"/>
    </location>
</feature>
<evidence type="ECO:0000313" key="7">
    <source>
        <dbReference type="EMBL" id="CAA9354257.1"/>
    </source>
</evidence>
<feature type="transmembrane region" description="Helical" evidence="5">
    <location>
        <begin position="47"/>
        <end position="65"/>
    </location>
</feature>
<proteinExistence type="predicted"/>
<name>A0A6J4MCF8_9ACTN</name>
<dbReference type="GO" id="GO:0016020">
    <property type="term" value="C:membrane"/>
    <property type="evidence" value="ECO:0007669"/>
    <property type="project" value="UniProtKB-SubCell"/>
</dbReference>
<keyword evidence="2 5" id="KW-0812">Transmembrane</keyword>
<evidence type="ECO:0000259" key="6">
    <source>
        <dbReference type="Pfam" id="PF13515"/>
    </source>
</evidence>
<sequence>MLDRVLQRSRFSLRQRLGRLRSKGWHVAQASVAAGVAWLLAAEVLGHDAPFFAPVAAVVCLGTSYGQRLRRVADVTVGVAIGVLVADLLVLSLGSGWWQLTLIVALSMSTALLLDASGMFVTQAAVQSIIITALVVPPEQALLRWTDALVGGAVALAAATVVPAAPLRRPRDQAAVVLEKVAWLLRGAAQGIEGGDVDATMELLADARSTDVLIAELRQAADEGLSVVRSSPFRIRHKGSMRKMADLVEPLDLALRNTRVIVRRAAVGAYRATSVPPAHARLCREVADAADAVAVELRGDRLPTAVRPRLRELGAATSTVERSHDLTAEVILAQLRSVIADLLRITGMGPLESTDAIPPLDAA</sequence>
<organism evidence="7">
    <name type="scientific">uncultured Nocardioidaceae bacterium</name>
    <dbReference type="NCBI Taxonomy" id="253824"/>
    <lineage>
        <taxon>Bacteria</taxon>
        <taxon>Bacillati</taxon>
        <taxon>Actinomycetota</taxon>
        <taxon>Actinomycetes</taxon>
        <taxon>Propionibacteriales</taxon>
        <taxon>Nocardioidaceae</taxon>
        <taxon>environmental samples</taxon>
    </lineage>
</organism>
<dbReference type="InterPro" id="IPR049453">
    <property type="entry name" value="Memb_transporter_dom"/>
</dbReference>
<feature type="transmembrane region" description="Helical" evidence="5">
    <location>
        <begin position="119"/>
        <end position="136"/>
    </location>
</feature>
<gene>
    <name evidence="7" type="ORF">AVDCRST_MAG34-1955</name>
</gene>
<evidence type="ECO:0000256" key="1">
    <source>
        <dbReference type="ARBA" id="ARBA00004141"/>
    </source>
</evidence>
<accession>A0A6J4MCF8</accession>
<evidence type="ECO:0000256" key="5">
    <source>
        <dbReference type="SAM" id="Phobius"/>
    </source>
</evidence>
<evidence type="ECO:0000256" key="2">
    <source>
        <dbReference type="ARBA" id="ARBA00022692"/>
    </source>
</evidence>
<keyword evidence="3 5" id="KW-1133">Transmembrane helix</keyword>
<keyword evidence="4 5" id="KW-0472">Membrane</keyword>
<evidence type="ECO:0000256" key="4">
    <source>
        <dbReference type="ARBA" id="ARBA00023136"/>
    </source>
</evidence>
<protein>
    <submittedName>
        <fullName evidence="7">Membrane protein</fullName>
    </submittedName>
</protein>
<dbReference type="EMBL" id="CADCUI010000045">
    <property type="protein sequence ID" value="CAA9354257.1"/>
    <property type="molecule type" value="Genomic_DNA"/>
</dbReference>
<dbReference type="Pfam" id="PF13515">
    <property type="entry name" value="FUSC_2"/>
    <property type="match status" value="1"/>
</dbReference>
<reference evidence="7" key="1">
    <citation type="submission" date="2020-02" db="EMBL/GenBank/DDBJ databases">
        <authorList>
            <person name="Meier V. D."/>
        </authorList>
    </citation>
    <scope>NUCLEOTIDE SEQUENCE</scope>
    <source>
        <strain evidence="7">AVDCRST_MAG34</strain>
    </source>
</reference>
<evidence type="ECO:0000256" key="3">
    <source>
        <dbReference type="ARBA" id="ARBA00022989"/>
    </source>
</evidence>
<feature type="transmembrane region" description="Helical" evidence="5">
    <location>
        <begin position="148"/>
        <end position="167"/>
    </location>
</feature>
<dbReference type="AlphaFoldDB" id="A0A6J4MCF8"/>
<feature type="transmembrane region" description="Helical" evidence="5">
    <location>
        <begin position="72"/>
        <end position="91"/>
    </location>
</feature>
<feature type="transmembrane region" description="Helical" evidence="5">
    <location>
        <begin position="24"/>
        <end position="41"/>
    </location>
</feature>